<dbReference type="AlphaFoldDB" id="A0A2M7UJJ7"/>
<evidence type="ECO:0000313" key="2">
    <source>
        <dbReference type="Proteomes" id="UP000231071"/>
    </source>
</evidence>
<proteinExistence type="predicted"/>
<dbReference type="Proteomes" id="UP000231071">
    <property type="component" value="Unassembled WGS sequence"/>
</dbReference>
<evidence type="ECO:0000313" key="1">
    <source>
        <dbReference type="EMBL" id="PIZ71405.1"/>
    </source>
</evidence>
<sequence>MPTLGKKDKQKKFLELSANVILKSQNVVQIPETIAKIVLNKDDFSMLGYQYEDFVKIFIKLRNETFLKDLLFQETLKKSGFEADFLYSVKSGIERQKGRAEFKFYQTSLAILPEREELARIHFSDILDIKTRD</sequence>
<organism evidence="1 2">
    <name type="scientific">Candidatus Portnoybacteria bacterium CG_4_10_14_0_2_um_filter_39_11</name>
    <dbReference type="NCBI Taxonomy" id="1974797"/>
    <lineage>
        <taxon>Bacteria</taxon>
        <taxon>Candidatus Portnoyibacteriota</taxon>
    </lineage>
</organism>
<name>A0A2M7UJJ7_9BACT</name>
<gene>
    <name evidence="1" type="ORF">COY09_00655</name>
</gene>
<protein>
    <submittedName>
        <fullName evidence="1">Uncharacterized protein</fullName>
    </submittedName>
</protein>
<accession>A0A2M7UJJ7</accession>
<comment type="caution">
    <text evidence="1">The sequence shown here is derived from an EMBL/GenBank/DDBJ whole genome shotgun (WGS) entry which is preliminary data.</text>
</comment>
<dbReference type="EMBL" id="PFOI01000014">
    <property type="protein sequence ID" value="PIZ71405.1"/>
    <property type="molecule type" value="Genomic_DNA"/>
</dbReference>
<reference evidence="2" key="1">
    <citation type="submission" date="2017-09" db="EMBL/GenBank/DDBJ databases">
        <title>Depth-based differentiation of microbial function through sediment-hosted aquifers and enrichment of novel symbionts in the deep terrestrial subsurface.</title>
        <authorList>
            <person name="Probst A.J."/>
            <person name="Ladd B."/>
            <person name="Jarett J.K."/>
            <person name="Geller-Mcgrath D.E."/>
            <person name="Sieber C.M.K."/>
            <person name="Emerson J.B."/>
            <person name="Anantharaman K."/>
            <person name="Thomas B.C."/>
            <person name="Malmstrom R."/>
            <person name="Stieglmeier M."/>
            <person name="Klingl A."/>
            <person name="Woyke T."/>
            <person name="Ryan C.M."/>
            <person name="Banfield J.F."/>
        </authorList>
    </citation>
    <scope>NUCLEOTIDE SEQUENCE [LARGE SCALE GENOMIC DNA]</scope>
</reference>